<accession>A0A8J3APT8</accession>
<proteinExistence type="predicted"/>
<protein>
    <submittedName>
        <fullName evidence="1">Uncharacterized protein</fullName>
    </submittedName>
</protein>
<keyword evidence="2" id="KW-1185">Reference proteome</keyword>
<dbReference type="EMBL" id="BMDI01000001">
    <property type="protein sequence ID" value="GGI18463.1"/>
    <property type="molecule type" value="Genomic_DNA"/>
</dbReference>
<comment type="caution">
    <text evidence="1">The sequence shown here is derived from an EMBL/GenBank/DDBJ whole genome shotgun (WGS) entry which is preliminary data.</text>
</comment>
<gene>
    <name evidence="1" type="ORF">GCM10008066_14140</name>
</gene>
<sequence length="40" mass="4597">MSGKRLDQLVNVQFDGHANPFDQVQCLLNRLWVNESTPPE</sequence>
<reference evidence="2" key="1">
    <citation type="journal article" date="2019" name="Int. J. Syst. Evol. Microbiol.">
        <title>The Global Catalogue of Microorganisms (GCM) 10K type strain sequencing project: providing services to taxonomists for standard genome sequencing and annotation.</title>
        <authorList>
            <consortium name="The Broad Institute Genomics Platform"/>
            <consortium name="The Broad Institute Genome Sequencing Center for Infectious Disease"/>
            <person name="Wu L."/>
            <person name="Ma J."/>
        </authorList>
    </citation>
    <scope>NUCLEOTIDE SEQUENCE [LARGE SCALE GENOMIC DNA]</scope>
    <source>
        <strain evidence="2">CCM 2767</strain>
    </source>
</reference>
<organism evidence="1 2">
    <name type="scientific">Oxalicibacterium faecigallinarum</name>
    <dbReference type="NCBI Taxonomy" id="573741"/>
    <lineage>
        <taxon>Bacteria</taxon>
        <taxon>Pseudomonadati</taxon>
        <taxon>Pseudomonadota</taxon>
        <taxon>Betaproteobacteria</taxon>
        <taxon>Burkholderiales</taxon>
        <taxon>Oxalobacteraceae</taxon>
        <taxon>Oxalicibacterium</taxon>
    </lineage>
</organism>
<dbReference type="RefSeq" id="WP_268234294.1">
    <property type="nucleotide sequence ID" value="NZ_BMDI01000001.1"/>
</dbReference>
<dbReference type="Proteomes" id="UP000642180">
    <property type="component" value="Unassembled WGS sequence"/>
</dbReference>
<evidence type="ECO:0000313" key="1">
    <source>
        <dbReference type="EMBL" id="GGI18463.1"/>
    </source>
</evidence>
<name>A0A8J3APT8_9BURK</name>
<evidence type="ECO:0000313" key="2">
    <source>
        <dbReference type="Proteomes" id="UP000642180"/>
    </source>
</evidence>
<dbReference type="AlphaFoldDB" id="A0A8J3APT8"/>